<dbReference type="RefSeq" id="WP_109517659.1">
    <property type="nucleotide sequence ID" value="NZ_PDOA01000009.1"/>
</dbReference>
<reference evidence="2" key="1">
    <citation type="submission" date="2017-10" db="EMBL/GenBank/DDBJ databases">
        <authorList>
            <person name="Toshchakov S.V."/>
            <person name="Goeva M.A."/>
        </authorList>
    </citation>
    <scope>NUCLEOTIDE SEQUENCE [LARGE SCALE GENOMIC DNA]</scope>
    <source>
        <strain evidence="2">JR1/69-1-13</strain>
    </source>
</reference>
<dbReference type="InterPro" id="IPR029055">
    <property type="entry name" value="Ntn_hydrolases_N"/>
</dbReference>
<dbReference type="PIRSF" id="PIRSF009120">
    <property type="entry name" value="UCP009120_prtse"/>
    <property type="match status" value="1"/>
</dbReference>
<dbReference type="CDD" id="cd03765">
    <property type="entry name" value="proteasome_beta_bacterial"/>
    <property type="match status" value="1"/>
</dbReference>
<evidence type="ECO:0000313" key="2">
    <source>
        <dbReference type="Proteomes" id="UP000245048"/>
    </source>
</evidence>
<protein>
    <submittedName>
        <fullName evidence="1">Peptidase</fullName>
    </submittedName>
</protein>
<keyword evidence="2" id="KW-1185">Reference proteome</keyword>
<dbReference type="EMBL" id="PDOA01000009">
    <property type="protein sequence ID" value="PWC28092.1"/>
    <property type="molecule type" value="Genomic_DNA"/>
</dbReference>
<sequence length="255" mass="27889">MTYCVGLWLREGLVMLADTRTNAGVDHISTFSKMYTATAPGERMLCLMAAGNLAITQAVWNHLSEGVMLEEERHTLFSVPSMFRAAQLVGAAIRSVYETDGPMLKAQGVGFDVSIMLGGQIAGGPVRLYLVYAAGNFIEATPDTPFLQIGEHKYGKPILDRALRHETSLEDGIKLTLVSMDSTLRSNLTVGMPLDLLVYEADTHAVRLQRRITEEEPYFRGLRESWSEALREAYRRMPAPDWAAPIGPAGGAGAG</sequence>
<dbReference type="InterPro" id="IPR016545">
    <property type="entry name" value="UCP009120_prtse"/>
</dbReference>
<comment type="caution">
    <text evidence="1">The sequence shown here is derived from an EMBL/GenBank/DDBJ whole genome shotgun (WGS) entry which is preliminary data.</text>
</comment>
<accession>A0A2U1V2G8</accession>
<name>A0A2U1V2G8_9PROT</name>
<dbReference type="OrthoDB" id="9786336at2"/>
<organism evidence="1 2">
    <name type="scientific">Teichococcus aestuarii</name>
    <dbReference type="NCBI Taxonomy" id="568898"/>
    <lineage>
        <taxon>Bacteria</taxon>
        <taxon>Pseudomonadati</taxon>
        <taxon>Pseudomonadota</taxon>
        <taxon>Alphaproteobacteria</taxon>
        <taxon>Acetobacterales</taxon>
        <taxon>Roseomonadaceae</taxon>
        <taxon>Roseomonas</taxon>
    </lineage>
</organism>
<evidence type="ECO:0000313" key="1">
    <source>
        <dbReference type="EMBL" id="PWC28092.1"/>
    </source>
</evidence>
<proteinExistence type="predicted"/>
<gene>
    <name evidence="1" type="ORF">CR165_14160</name>
</gene>
<dbReference type="Gene3D" id="3.60.20.10">
    <property type="entry name" value="Glutamine Phosphoribosylpyrophosphate, subunit 1, domain 1"/>
    <property type="match status" value="1"/>
</dbReference>
<dbReference type="AlphaFoldDB" id="A0A2U1V2G8"/>
<dbReference type="Proteomes" id="UP000245048">
    <property type="component" value="Unassembled WGS sequence"/>
</dbReference>
<dbReference type="SUPFAM" id="SSF56235">
    <property type="entry name" value="N-terminal nucleophile aminohydrolases (Ntn hydrolases)"/>
    <property type="match status" value="1"/>
</dbReference>